<dbReference type="InterPro" id="IPR040239">
    <property type="entry name" value="HcpB-like"/>
</dbReference>
<proteinExistence type="predicted"/>
<name>A0A183B8H1_9TREM</name>
<dbReference type="PANTHER" id="PTHR13891">
    <property type="entry name" value="CYTOCHROME C OXIDASE ASSEMBLY FACTOR 7"/>
    <property type="match status" value="1"/>
</dbReference>
<reference evidence="1 2" key="2">
    <citation type="submission" date="2018-11" db="EMBL/GenBank/DDBJ databases">
        <authorList>
            <consortium name="Pathogen Informatics"/>
        </authorList>
    </citation>
    <scope>NUCLEOTIDE SEQUENCE [LARGE SCALE GENOMIC DNA]</scope>
    <source>
        <strain evidence="1 2">Egypt</strain>
    </source>
</reference>
<protein>
    <submittedName>
        <fullName evidence="3">Cytochrome c oxidase assembly factor 7</fullName>
    </submittedName>
</protein>
<sequence>MDSGMLDTKTVEEMEEYMDELGMRFEYSCKKERDPLACHSFAQWLETYKRLPKECADVLKDNCFDLKYGQSCFKYGYLRLFGRNDLYRDPLAAFQAFEFGCKSTDHSKCCQAAGRLVAEGIASHAPTLTTATPLFERGCKLGLPESCFHLGHLGGASLTLAMKKEQENANTTSSTILQSAADLRAKALEAWLEGCKLGHELSCRNVARMYSLGDGVTADPVKSKEYLDRAERVAAEKMKSAAAET</sequence>
<reference evidence="3" key="1">
    <citation type="submission" date="2016-06" db="UniProtKB">
        <authorList>
            <consortium name="WormBaseParasite"/>
        </authorList>
    </citation>
    <scope>IDENTIFICATION</scope>
</reference>
<dbReference type="Gene3D" id="1.25.40.10">
    <property type="entry name" value="Tetratricopeptide repeat domain"/>
    <property type="match status" value="1"/>
</dbReference>
<evidence type="ECO:0000313" key="2">
    <source>
        <dbReference type="Proteomes" id="UP000272942"/>
    </source>
</evidence>
<evidence type="ECO:0000313" key="1">
    <source>
        <dbReference type="EMBL" id="VDP92778.1"/>
    </source>
</evidence>
<evidence type="ECO:0000313" key="3">
    <source>
        <dbReference type="WBParaSite" id="ECPE_0001554601-mRNA-1"/>
    </source>
</evidence>
<accession>A0A183B8H1</accession>
<dbReference type="Proteomes" id="UP000272942">
    <property type="component" value="Unassembled WGS sequence"/>
</dbReference>
<dbReference type="InterPro" id="IPR011990">
    <property type="entry name" value="TPR-like_helical_dom_sf"/>
</dbReference>
<dbReference type="SUPFAM" id="SSF81901">
    <property type="entry name" value="HCP-like"/>
    <property type="match status" value="2"/>
</dbReference>
<dbReference type="EMBL" id="UZAN01060803">
    <property type="protein sequence ID" value="VDP92778.1"/>
    <property type="molecule type" value="Genomic_DNA"/>
</dbReference>
<organism evidence="3">
    <name type="scientific">Echinostoma caproni</name>
    <dbReference type="NCBI Taxonomy" id="27848"/>
    <lineage>
        <taxon>Eukaryota</taxon>
        <taxon>Metazoa</taxon>
        <taxon>Spiralia</taxon>
        <taxon>Lophotrochozoa</taxon>
        <taxon>Platyhelminthes</taxon>
        <taxon>Trematoda</taxon>
        <taxon>Digenea</taxon>
        <taxon>Plagiorchiida</taxon>
        <taxon>Echinostomata</taxon>
        <taxon>Echinostomatoidea</taxon>
        <taxon>Echinostomatidae</taxon>
        <taxon>Echinostoma</taxon>
    </lineage>
</organism>
<gene>
    <name evidence="1" type="ORF">ECPE_LOCUS15506</name>
</gene>
<dbReference type="GO" id="GO:0005758">
    <property type="term" value="C:mitochondrial intermembrane space"/>
    <property type="evidence" value="ECO:0007669"/>
    <property type="project" value="TreeGrafter"/>
</dbReference>
<dbReference type="OrthoDB" id="272077at2759"/>
<dbReference type="PANTHER" id="PTHR13891:SF1">
    <property type="entry name" value="CYTOCHROME C OXIDASE ASSEMBLY FACTOR 7"/>
    <property type="match status" value="1"/>
</dbReference>
<dbReference type="AlphaFoldDB" id="A0A183B8H1"/>
<keyword evidence="2" id="KW-1185">Reference proteome</keyword>
<dbReference type="WBParaSite" id="ECPE_0001554601-mRNA-1">
    <property type="protein sequence ID" value="ECPE_0001554601-mRNA-1"/>
    <property type="gene ID" value="ECPE_0001554601"/>
</dbReference>